<evidence type="ECO:0000313" key="2">
    <source>
        <dbReference type="EMBL" id="PAV68843.1"/>
    </source>
</evidence>
<dbReference type="AlphaFoldDB" id="A0A2A2K4Q0"/>
<sequence>MANRIAQQAGQLLDAVFEGFAVLVAVTLTGQGHLGLAHQLAHTLVEPVEHDVDGAREVGQLAGQALIRQPVSKVLCRNLPGDPAEVPQRTQAALHQLPGGDADQHQQQRQGQ</sequence>
<evidence type="ECO:0000256" key="1">
    <source>
        <dbReference type="SAM" id="MobiDB-lite"/>
    </source>
</evidence>
<evidence type="ECO:0000313" key="3">
    <source>
        <dbReference type="Proteomes" id="UP000218231"/>
    </source>
</evidence>
<proteinExistence type="predicted"/>
<dbReference type="Proteomes" id="UP000218231">
    <property type="component" value="Unassembled WGS sequence"/>
</dbReference>
<organism evidence="2 3">
    <name type="scientific">Diploscapter pachys</name>
    <dbReference type="NCBI Taxonomy" id="2018661"/>
    <lineage>
        <taxon>Eukaryota</taxon>
        <taxon>Metazoa</taxon>
        <taxon>Ecdysozoa</taxon>
        <taxon>Nematoda</taxon>
        <taxon>Chromadorea</taxon>
        <taxon>Rhabditida</taxon>
        <taxon>Rhabditina</taxon>
        <taxon>Rhabditomorpha</taxon>
        <taxon>Rhabditoidea</taxon>
        <taxon>Rhabditidae</taxon>
        <taxon>Diploscapter</taxon>
    </lineage>
</organism>
<dbReference type="EMBL" id="LIAE01009677">
    <property type="protein sequence ID" value="PAV68843.1"/>
    <property type="molecule type" value="Genomic_DNA"/>
</dbReference>
<accession>A0A2A2K4Q0</accession>
<comment type="caution">
    <text evidence="2">The sequence shown here is derived from an EMBL/GenBank/DDBJ whole genome shotgun (WGS) entry which is preliminary data.</text>
</comment>
<reference evidence="2 3" key="1">
    <citation type="journal article" date="2017" name="Curr. Biol.">
        <title>Genome architecture and evolution of a unichromosomal asexual nematode.</title>
        <authorList>
            <person name="Fradin H."/>
            <person name="Zegar C."/>
            <person name="Gutwein M."/>
            <person name="Lucas J."/>
            <person name="Kovtun M."/>
            <person name="Corcoran D."/>
            <person name="Baugh L.R."/>
            <person name="Kiontke K."/>
            <person name="Gunsalus K."/>
            <person name="Fitch D.H."/>
            <person name="Piano F."/>
        </authorList>
    </citation>
    <scope>NUCLEOTIDE SEQUENCE [LARGE SCALE GENOMIC DNA]</scope>
    <source>
        <strain evidence="2">PF1309</strain>
    </source>
</reference>
<gene>
    <name evidence="2" type="ORF">WR25_08543</name>
</gene>
<protein>
    <submittedName>
        <fullName evidence="2">Uncharacterized protein</fullName>
    </submittedName>
</protein>
<keyword evidence="3" id="KW-1185">Reference proteome</keyword>
<name>A0A2A2K4Q0_9BILA</name>
<feature type="region of interest" description="Disordered" evidence="1">
    <location>
        <begin position="78"/>
        <end position="112"/>
    </location>
</feature>